<dbReference type="Proteomes" id="UP000500826">
    <property type="component" value="Chromosome"/>
</dbReference>
<organism evidence="1 2">
    <name type="scientific">Ramlibacter terrae</name>
    <dbReference type="NCBI Taxonomy" id="2732511"/>
    <lineage>
        <taxon>Bacteria</taxon>
        <taxon>Pseudomonadati</taxon>
        <taxon>Pseudomonadota</taxon>
        <taxon>Betaproteobacteria</taxon>
        <taxon>Burkholderiales</taxon>
        <taxon>Comamonadaceae</taxon>
        <taxon>Ramlibacter</taxon>
    </lineage>
</organism>
<protein>
    <submittedName>
        <fullName evidence="1">Uncharacterized protein</fullName>
    </submittedName>
</protein>
<keyword evidence="2" id="KW-1185">Reference proteome</keyword>
<accession>A0ABX6P6K6</accession>
<sequence length="74" mass="7428">MLQEDATLDQAVSEPLRAETLTVRAATGISLGFTEIDTLIASNVTSGNVVITETAAGGDVLVGSLARGGPAASR</sequence>
<evidence type="ECO:0000313" key="2">
    <source>
        <dbReference type="Proteomes" id="UP000500826"/>
    </source>
</evidence>
<proteinExistence type="predicted"/>
<evidence type="ECO:0000313" key="1">
    <source>
        <dbReference type="EMBL" id="QJW84616.1"/>
    </source>
</evidence>
<gene>
    <name evidence="1" type="ORF">HK414_15845</name>
</gene>
<reference evidence="1 2" key="1">
    <citation type="submission" date="2020-05" db="EMBL/GenBank/DDBJ databases">
        <title>Ramlibacter rhizophilus sp. nov., isolated from rhizosphere soil of national flower Mugunghwa from South Korea.</title>
        <authorList>
            <person name="Zheng-Fei Y."/>
            <person name="Huan T."/>
        </authorList>
    </citation>
    <scope>NUCLEOTIDE SEQUENCE [LARGE SCALE GENOMIC DNA]</scope>
    <source>
        <strain evidence="1 2">H242</strain>
    </source>
</reference>
<dbReference type="EMBL" id="CP053418">
    <property type="protein sequence ID" value="QJW84616.1"/>
    <property type="molecule type" value="Genomic_DNA"/>
</dbReference>
<name>A0ABX6P6K6_9BURK</name>